<keyword evidence="4" id="KW-1185">Reference proteome</keyword>
<dbReference type="EMBL" id="JACGCI010000039">
    <property type="protein sequence ID" value="KAF6753362.1"/>
    <property type="molecule type" value="Genomic_DNA"/>
</dbReference>
<dbReference type="OrthoDB" id="5584477at2759"/>
<feature type="compositionally biased region" description="Basic residues" evidence="1">
    <location>
        <begin position="747"/>
        <end position="758"/>
    </location>
</feature>
<comment type="caution">
    <text evidence="3">The sequence shown here is derived from an EMBL/GenBank/DDBJ whole genome shotgun (WGS) entry which is preliminary data.</text>
</comment>
<evidence type="ECO:0000256" key="1">
    <source>
        <dbReference type="SAM" id="MobiDB-lite"/>
    </source>
</evidence>
<dbReference type="Gene3D" id="1.10.510.10">
    <property type="entry name" value="Transferase(Phosphotransferase) domain 1"/>
    <property type="match status" value="1"/>
</dbReference>
<dbReference type="Pfam" id="PF17667">
    <property type="entry name" value="Pkinase_fungal"/>
    <property type="match status" value="1"/>
</dbReference>
<feature type="region of interest" description="Disordered" evidence="1">
    <location>
        <begin position="22"/>
        <end position="42"/>
    </location>
</feature>
<dbReference type="PROSITE" id="PS00109">
    <property type="entry name" value="PROTEIN_KINASE_TYR"/>
    <property type="match status" value="1"/>
</dbReference>
<dbReference type="PANTHER" id="PTHR38248">
    <property type="entry name" value="FUNK1 6"/>
    <property type="match status" value="1"/>
</dbReference>
<dbReference type="GO" id="GO:0004672">
    <property type="term" value="F:protein kinase activity"/>
    <property type="evidence" value="ECO:0007669"/>
    <property type="project" value="InterPro"/>
</dbReference>
<organism evidence="3 4">
    <name type="scientific">Ephemerocybe angulata</name>
    <dbReference type="NCBI Taxonomy" id="980116"/>
    <lineage>
        <taxon>Eukaryota</taxon>
        <taxon>Fungi</taxon>
        <taxon>Dikarya</taxon>
        <taxon>Basidiomycota</taxon>
        <taxon>Agaricomycotina</taxon>
        <taxon>Agaricomycetes</taxon>
        <taxon>Agaricomycetidae</taxon>
        <taxon>Agaricales</taxon>
        <taxon>Agaricineae</taxon>
        <taxon>Psathyrellaceae</taxon>
        <taxon>Ephemerocybe</taxon>
    </lineage>
</organism>
<evidence type="ECO:0000313" key="4">
    <source>
        <dbReference type="Proteomes" id="UP000521943"/>
    </source>
</evidence>
<dbReference type="Proteomes" id="UP000521943">
    <property type="component" value="Unassembled WGS sequence"/>
</dbReference>
<name>A0A8H6M6Q5_9AGAR</name>
<feature type="compositionally biased region" description="Basic and acidic residues" evidence="1">
    <location>
        <begin position="702"/>
        <end position="715"/>
    </location>
</feature>
<dbReference type="InterPro" id="IPR011009">
    <property type="entry name" value="Kinase-like_dom_sf"/>
</dbReference>
<feature type="compositionally biased region" description="Polar residues" evidence="1">
    <location>
        <begin position="653"/>
        <end position="670"/>
    </location>
</feature>
<dbReference type="InterPro" id="IPR008266">
    <property type="entry name" value="Tyr_kinase_AS"/>
</dbReference>
<feature type="compositionally biased region" description="Low complexity" evidence="1">
    <location>
        <begin position="671"/>
        <end position="690"/>
    </location>
</feature>
<feature type="domain" description="Fungal-type protein kinase" evidence="2">
    <location>
        <begin position="188"/>
        <end position="529"/>
    </location>
</feature>
<evidence type="ECO:0000313" key="3">
    <source>
        <dbReference type="EMBL" id="KAF6753362.1"/>
    </source>
</evidence>
<accession>A0A8H6M6Q5</accession>
<evidence type="ECO:0000259" key="2">
    <source>
        <dbReference type="Pfam" id="PF17667"/>
    </source>
</evidence>
<dbReference type="SUPFAM" id="SSF56112">
    <property type="entry name" value="Protein kinase-like (PK-like)"/>
    <property type="match status" value="1"/>
</dbReference>
<proteinExistence type="predicted"/>
<dbReference type="PANTHER" id="PTHR38248:SF2">
    <property type="entry name" value="FUNK1 11"/>
    <property type="match status" value="1"/>
</dbReference>
<sequence>MTTKKASLGHYFYATGYTSPARQFGSSTRSPVLSSQSGTTPTEDPKLLALKAAIIHDLGEEVYVTDEAWLESLYWDAVDQAKLERFLSSADSGYAKTKAEAGCWQELPKAPVQKEEIYDPLTSLITRIVDRLSPVHEKGVTREVVNSRAATFTYEDHKDQCPDISIRATGPSFQRSKPADEFALGIGYSNVAAVVDVSLEQTSKEIDEVSQLAMHCRHIFLEQPNRNFVRSLIVTHNSIRLVHYDRSGVYVTPYINIHQHPRTFIRLVLGITSPDERVLGLDTSVHWSIDKATGRRSAGTIDTIDGHNQPIRYNLDAGQPPFVRSGIRGRGTTCWHAFHPLTGKRVLIKDAWRISGTRSEREYLEAARGIPGVAQMLSYQDDIAETKHFRPVDPKNSSFESRVKSRLVLEHYGSPIIHFKTRAQAIGAIRDAIIGHRNLLSKSVLHRDISLQNILLGDPDALACLRGILIDLDLAVWTYGPRAERQVNLFKGTRRFLSIAVLRSVEVKCAPPHDFLDDLEAFFYVLCHILLLFKEPGVHDEKMGKYFTRWDNDDPEDAADCKTAFLAKTWYPSQWWGDACQVLLEDFKTLIFQIQKEKDTIRNKVRIDLKTKQDQLEAIGTKVGDQYEKVLKLFDDALLIIEREDREAVENDAPSTVPTPSNTVASTNMVPSVRSPSAPGAPPASLQPSPLKGSRPQASLKRGAEEEAHPEEPLTKRRRVSAEPPKPHPAPKKRTRKPVPQNVPLRRSLRLMLKRAAA</sequence>
<dbReference type="AlphaFoldDB" id="A0A8H6M6Q5"/>
<feature type="region of interest" description="Disordered" evidence="1">
    <location>
        <begin position="648"/>
        <end position="758"/>
    </location>
</feature>
<protein>
    <recommendedName>
        <fullName evidence="2">Fungal-type protein kinase domain-containing protein</fullName>
    </recommendedName>
</protein>
<gene>
    <name evidence="3" type="ORF">DFP72DRAFT_966680</name>
</gene>
<dbReference type="InterPro" id="IPR040976">
    <property type="entry name" value="Pkinase_fungal"/>
</dbReference>
<reference evidence="3 4" key="1">
    <citation type="submission" date="2020-07" db="EMBL/GenBank/DDBJ databases">
        <title>Comparative genomics of pyrophilous fungi reveals a link between fire events and developmental genes.</title>
        <authorList>
            <consortium name="DOE Joint Genome Institute"/>
            <person name="Steindorff A.S."/>
            <person name="Carver A."/>
            <person name="Calhoun S."/>
            <person name="Stillman K."/>
            <person name="Liu H."/>
            <person name="Lipzen A."/>
            <person name="Pangilinan J."/>
            <person name="Labutti K."/>
            <person name="Bruns T.D."/>
            <person name="Grigoriev I.V."/>
        </authorList>
    </citation>
    <scope>NUCLEOTIDE SEQUENCE [LARGE SCALE GENOMIC DNA]</scope>
    <source>
        <strain evidence="3 4">CBS 144469</strain>
    </source>
</reference>